<comment type="caution">
    <text evidence="1">The sequence shown here is derived from an EMBL/GenBank/DDBJ whole genome shotgun (WGS) entry which is preliminary data.</text>
</comment>
<name>X1T1R1_9ZZZZ</name>
<protein>
    <submittedName>
        <fullName evidence="1">Uncharacterized protein</fullName>
    </submittedName>
</protein>
<feature type="non-terminal residue" evidence="1">
    <location>
        <position position="147"/>
    </location>
</feature>
<organism evidence="1">
    <name type="scientific">marine sediment metagenome</name>
    <dbReference type="NCBI Taxonomy" id="412755"/>
    <lineage>
        <taxon>unclassified sequences</taxon>
        <taxon>metagenomes</taxon>
        <taxon>ecological metagenomes</taxon>
    </lineage>
</organism>
<dbReference type="AlphaFoldDB" id="X1T1R1"/>
<proteinExistence type="predicted"/>
<dbReference type="EMBL" id="BARW01017137">
    <property type="protein sequence ID" value="GAI99267.1"/>
    <property type="molecule type" value="Genomic_DNA"/>
</dbReference>
<evidence type="ECO:0000313" key="1">
    <source>
        <dbReference type="EMBL" id="GAI99267.1"/>
    </source>
</evidence>
<reference evidence="1" key="1">
    <citation type="journal article" date="2014" name="Front. Microbiol.">
        <title>High frequency of phylogenetically diverse reductive dehalogenase-homologous genes in deep subseafloor sedimentary metagenomes.</title>
        <authorList>
            <person name="Kawai M."/>
            <person name="Futagami T."/>
            <person name="Toyoda A."/>
            <person name="Takaki Y."/>
            <person name="Nishi S."/>
            <person name="Hori S."/>
            <person name="Arai W."/>
            <person name="Tsubouchi T."/>
            <person name="Morono Y."/>
            <person name="Uchiyama I."/>
            <person name="Ito T."/>
            <person name="Fujiyama A."/>
            <person name="Inagaki F."/>
            <person name="Takami H."/>
        </authorList>
    </citation>
    <scope>NUCLEOTIDE SEQUENCE</scope>
    <source>
        <strain evidence="1">Expedition CK06-06</strain>
    </source>
</reference>
<accession>X1T1R1</accession>
<gene>
    <name evidence="1" type="ORF">S12H4_29671</name>
</gene>
<sequence length="147" mass="15518">MKKVIVFILIVALILFVTPGIVSAAKPAGNLAGAQKVNWNLSAAVMPVPPYGSRDITGSDTASKLIVNQPNGNTVVTITGAMNGLNPNTTYTVYLSKGYAPMTSWSGLFTSTVPTFTFTTNDSGSGSWHLNLRDDNFPLSGTYTLSV</sequence>